<feature type="compositionally biased region" description="Basic and acidic residues" evidence="12">
    <location>
        <begin position="902"/>
        <end position="926"/>
    </location>
</feature>
<feature type="compositionally biased region" description="Basic and acidic residues" evidence="12">
    <location>
        <begin position="1177"/>
        <end position="1186"/>
    </location>
</feature>
<dbReference type="PROSITE" id="PS50096">
    <property type="entry name" value="IQ"/>
    <property type="match status" value="34"/>
</dbReference>
<evidence type="ECO:0000256" key="1">
    <source>
        <dbReference type="ARBA" id="ARBA00004123"/>
    </source>
</evidence>
<name>A0ABD0LYF4_9CAEN</name>
<feature type="region of interest" description="Disordered" evidence="12">
    <location>
        <begin position="1"/>
        <end position="32"/>
    </location>
</feature>
<feature type="region of interest" description="Disordered" evidence="12">
    <location>
        <begin position="1097"/>
        <end position="1120"/>
    </location>
</feature>
<evidence type="ECO:0000256" key="7">
    <source>
        <dbReference type="ARBA" id="ARBA00022776"/>
    </source>
</evidence>
<comment type="caution">
    <text evidence="14">The sequence shown here is derived from an EMBL/GenBank/DDBJ whole genome shotgun (WGS) entry which is preliminary data.</text>
</comment>
<dbReference type="GO" id="GO:0000922">
    <property type="term" value="C:spindle pole"/>
    <property type="evidence" value="ECO:0007669"/>
    <property type="project" value="UniProtKB-ARBA"/>
</dbReference>
<keyword evidence="5" id="KW-0132">Cell division</keyword>
<evidence type="ECO:0000256" key="6">
    <source>
        <dbReference type="ARBA" id="ARBA00022737"/>
    </source>
</evidence>
<feature type="region of interest" description="Disordered" evidence="12">
    <location>
        <begin position="1355"/>
        <end position="1464"/>
    </location>
</feature>
<dbReference type="InterPro" id="IPR031549">
    <property type="entry name" value="ASH"/>
</dbReference>
<evidence type="ECO:0000256" key="11">
    <source>
        <dbReference type="ARBA" id="ARBA00023306"/>
    </source>
</evidence>
<feature type="region of interest" description="Disordered" evidence="12">
    <location>
        <begin position="956"/>
        <end position="977"/>
    </location>
</feature>
<feature type="compositionally biased region" description="Acidic residues" evidence="12">
    <location>
        <begin position="1187"/>
        <end position="1197"/>
    </location>
</feature>
<evidence type="ECO:0000256" key="3">
    <source>
        <dbReference type="ARBA" id="ARBA00022490"/>
    </source>
</evidence>
<accession>A0ABD0LYF4</accession>
<dbReference type="GO" id="GO:0005516">
    <property type="term" value="F:calmodulin binding"/>
    <property type="evidence" value="ECO:0007669"/>
    <property type="project" value="UniProtKB-KW"/>
</dbReference>
<evidence type="ECO:0000256" key="9">
    <source>
        <dbReference type="ARBA" id="ARBA00023054"/>
    </source>
</evidence>
<feature type="region of interest" description="Disordered" evidence="12">
    <location>
        <begin position="553"/>
        <end position="634"/>
    </location>
</feature>
<dbReference type="SUPFAM" id="SSF47576">
    <property type="entry name" value="Calponin-homology domain, CH-domain"/>
    <property type="match status" value="1"/>
</dbReference>
<dbReference type="PANTHER" id="PTHR22706">
    <property type="entry name" value="ASSEMBLY FACTOR FOR SPINDLE MICROTUBULES"/>
    <property type="match status" value="1"/>
</dbReference>
<keyword evidence="3" id="KW-0963">Cytoplasm</keyword>
<dbReference type="InterPro" id="IPR027417">
    <property type="entry name" value="P-loop_NTPase"/>
</dbReference>
<keyword evidence="7" id="KW-0498">Mitosis</keyword>
<dbReference type="InterPro" id="IPR013783">
    <property type="entry name" value="Ig-like_fold"/>
</dbReference>
<evidence type="ECO:0000256" key="12">
    <source>
        <dbReference type="SAM" id="MobiDB-lite"/>
    </source>
</evidence>
<dbReference type="CDD" id="cd21224">
    <property type="entry name" value="CH_ASPM_rpt2"/>
    <property type="match status" value="1"/>
</dbReference>
<keyword evidence="15" id="KW-1185">Reference proteome</keyword>
<dbReference type="FunFam" id="1.10.418.10:FF:000051">
    <property type="entry name" value="Abnormal spindle-like microcephaly-associated protein homolog"/>
    <property type="match status" value="1"/>
</dbReference>
<dbReference type="SMART" id="SM00015">
    <property type="entry name" value="IQ"/>
    <property type="match status" value="52"/>
</dbReference>
<reference evidence="14 15" key="1">
    <citation type="journal article" date="2023" name="Sci. Data">
        <title>Genome assembly of the Korean intertidal mud-creeper Batillaria attramentaria.</title>
        <authorList>
            <person name="Patra A.K."/>
            <person name="Ho P.T."/>
            <person name="Jun S."/>
            <person name="Lee S.J."/>
            <person name="Kim Y."/>
            <person name="Won Y.J."/>
        </authorList>
    </citation>
    <scope>NUCLEOTIDE SEQUENCE [LARGE SCALE GENOMIC DNA]</scope>
    <source>
        <strain evidence="14">Wonlab-2016</strain>
    </source>
</reference>
<feature type="region of interest" description="Disordered" evidence="12">
    <location>
        <begin position="663"/>
        <end position="754"/>
    </location>
</feature>
<feature type="compositionally biased region" description="Polar residues" evidence="12">
    <location>
        <begin position="956"/>
        <end position="968"/>
    </location>
</feature>
<dbReference type="EMBL" id="JACVVK020000015">
    <property type="protein sequence ID" value="KAK7504479.1"/>
    <property type="molecule type" value="Genomic_DNA"/>
</dbReference>
<protein>
    <recommendedName>
        <fullName evidence="13">Calponin-homology (CH) domain-containing protein</fullName>
    </recommendedName>
</protein>
<dbReference type="Pfam" id="PF00307">
    <property type="entry name" value="CH"/>
    <property type="match status" value="1"/>
</dbReference>
<feature type="compositionally biased region" description="Basic and acidic residues" evidence="12">
    <location>
        <begin position="1205"/>
        <end position="1220"/>
    </location>
</feature>
<dbReference type="Gene3D" id="1.20.5.190">
    <property type="match status" value="20"/>
</dbReference>
<dbReference type="SUPFAM" id="SSF52540">
    <property type="entry name" value="P-loop containing nucleoside triphosphate hydrolases"/>
    <property type="match status" value="10"/>
</dbReference>
<dbReference type="Gene3D" id="1.10.418.10">
    <property type="entry name" value="Calponin-like domain"/>
    <property type="match status" value="2"/>
</dbReference>
<feature type="region of interest" description="Disordered" evidence="12">
    <location>
        <begin position="1136"/>
        <end position="1267"/>
    </location>
</feature>
<feature type="compositionally biased region" description="Low complexity" evidence="12">
    <location>
        <begin position="1249"/>
        <end position="1263"/>
    </location>
</feature>
<keyword evidence="9" id="KW-0175">Coiled coil</keyword>
<dbReference type="Gene3D" id="2.60.40.10">
    <property type="entry name" value="Immunoglobulins"/>
    <property type="match status" value="1"/>
</dbReference>
<evidence type="ECO:0000256" key="4">
    <source>
        <dbReference type="ARBA" id="ARBA00022553"/>
    </source>
</evidence>
<feature type="domain" description="Calponin-homology (CH)" evidence="13">
    <location>
        <begin position="1918"/>
        <end position="2068"/>
    </location>
</feature>
<dbReference type="GO" id="GO:0005634">
    <property type="term" value="C:nucleus"/>
    <property type="evidence" value="ECO:0007669"/>
    <property type="project" value="UniProtKB-SubCell"/>
</dbReference>
<dbReference type="PANTHER" id="PTHR22706:SF1">
    <property type="entry name" value="ASSEMBLY FACTOR FOR SPINDLE MICROTUBULES"/>
    <property type="match status" value="1"/>
</dbReference>
<keyword evidence="10" id="KW-0539">Nucleus</keyword>
<keyword evidence="11" id="KW-0131">Cell cycle</keyword>
<dbReference type="SMART" id="SM00033">
    <property type="entry name" value="CH"/>
    <property type="match status" value="2"/>
</dbReference>
<feature type="compositionally biased region" description="Polar residues" evidence="12">
    <location>
        <begin position="792"/>
        <end position="803"/>
    </location>
</feature>
<keyword evidence="6" id="KW-0677">Repeat</keyword>
<dbReference type="GO" id="GO:0005737">
    <property type="term" value="C:cytoplasm"/>
    <property type="evidence" value="ECO:0007669"/>
    <property type="project" value="UniProtKB-SubCell"/>
</dbReference>
<dbReference type="Pfam" id="PF00612">
    <property type="entry name" value="IQ"/>
    <property type="match status" value="29"/>
</dbReference>
<feature type="compositionally biased region" description="Basic and acidic residues" evidence="12">
    <location>
        <begin position="614"/>
        <end position="634"/>
    </location>
</feature>
<dbReference type="InterPro" id="IPR036872">
    <property type="entry name" value="CH_dom_sf"/>
</dbReference>
<dbReference type="GO" id="GO:0051301">
    <property type="term" value="P:cell division"/>
    <property type="evidence" value="ECO:0007669"/>
    <property type="project" value="UniProtKB-KW"/>
</dbReference>
<feature type="compositionally biased region" description="Polar residues" evidence="12">
    <location>
        <begin position="688"/>
        <end position="718"/>
    </location>
</feature>
<feature type="compositionally biased region" description="Polar residues" evidence="12">
    <location>
        <begin position="1387"/>
        <end position="1401"/>
    </location>
</feature>
<evidence type="ECO:0000313" key="15">
    <source>
        <dbReference type="Proteomes" id="UP001519460"/>
    </source>
</evidence>
<evidence type="ECO:0000256" key="5">
    <source>
        <dbReference type="ARBA" id="ARBA00022618"/>
    </source>
</evidence>
<evidence type="ECO:0000256" key="2">
    <source>
        <dbReference type="ARBA" id="ARBA00004496"/>
    </source>
</evidence>
<feature type="compositionally biased region" description="Polar residues" evidence="12">
    <location>
        <begin position="874"/>
        <end position="895"/>
    </location>
</feature>
<evidence type="ECO:0000256" key="8">
    <source>
        <dbReference type="ARBA" id="ARBA00022860"/>
    </source>
</evidence>
<feature type="compositionally biased region" description="Basic and acidic residues" evidence="12">
    <location>
        <begin position="307"/>
        <end position="320"/>
    </location>
</feature>
<dbReference type="InterPro" id="IPR001715">
    <property type="entry name" value="CH_dom"/>
</dbReference>
<evidence type="ECO:0000256" key="10">
    <source>
        <dbReference type="ARBA" id="ARBA00023242"/>
    </source>
</evidence>
<dbReference type="Proteomes" id="UP001519460">
    <property type="component" value="Unassembled WGS sequence"/>
</dbReference>
<feature type="domain" description="Calponin-homology (CH)" evidence="13">
    <location>
        <begin position="1726"/>
        <end position="1862"/>
    </location>
</feature>
<proteinExistence type="predicted"/>
<sequence>MATPGAGFPVTPHSAQSSRRSSRRSWFDTPPTTKLEIAVEKPALKPPQGKNKRRSIDEIETLVLTHFTKPPRIGFGKIILGRSKTRLLMVQNPNDYEQEVVVERFPFKKCFNIDQTSFTVGPGDVASLTLTWTPQEAGNCREMILFHVNDVYRLQAYVFGAADDPKPPKKVRKGMLGARKAKQPPNPLCVVQTPALNTIRDSYSPRRSEETRTLRAQLLENQARQANQENIQPLEPEEIPQTPPPLESTAICKNDELFQQNTIERRKSGFSSPTLSTMSPIPITADNTNGVIIESYFCPGTDQTHLSSERKGSTESERGPLKSVSVEDNNKILSLRKSQEHAVQRKKSVGQENLQSVKGEAVQASPQRKKIIFGDGKQCVSPNTFLNDSRCTKKPSTPEVGRIGPSGQVSKVREVGATSPNSFLEDLTNGRNTLKVDDRKALSPSAVLNASIPHDLMLRQLETVRTSLHEGSFHAEVVTQTATVVKGKTTATRKGAKPLHTKQEKTTRNVFAYARSTDATNSKKKEKFLQRKIEERARFAKIADVPSPRRKTFLVKKKQTKVSPTRGIAASSRIRKEASPKAGRSRKAAAGNKKTNSAVGLSTKADANGPTSKDGAEEAAKTAENVEKLSSAQEKEIVDADNAMKKKRRSQWASPAVVGFIPPIVAANPDSPVSVDRAASGRDLGTPQPVSSPQVSTVTKQGSDISQPPQAESVSVSEATKKFETDFSASDKKQPAVCAEGDSEIPEGSGRLSAGRKLFPDVVSNESFNESSFKPLFAGTSRTVTKERPSVSPHTSGTANSSGRKLFPDLGERTAELDRVAAGESASPYETDSKTGHRSSTITKDSDRRNLGVSGGRHSPAHFILFGSPQKLVTSPSAEETRRATLTVTKSQPSQALLDVNSSKRDSPSHGDRSEDLPKVQEQRMAEEEEDVWETETIVIEQKNSRITSVSFQRVYQTPSELPSSPKSENSRRSTHAVRNPVILSKEGLVRKNLFAPFLETSSTQNAGLSDESIIVHGPGGDEERMRETAAAVSNKSQTAFPAGDCQSPNVFTDRVEHHMTAQRPTFSRGTLFAADGALTVTGRQAIDVSVCSQEVSSNSPRMQSAAVGAQGDVSPGSLELSTDFQRSQSAAVGAAVDVSAGSQEMSTDSLEPEGRVHASSGDGNHVRNVPENSCRSVDDSQRDSLEPEPELAESLDENVISTPEDAKDEEKCTDRRQSQGEDSDATTSTVTTVTDQTSNGLNTSFCQSEDGLSVSGSSSSVDPPREKMTEAKPILSHAIVKESLLKLKEAETSSTRVADLSGDADVRKESSSVSVTAETKPLPAAEAPQLVASHQNTKTSVAFTVMEEKRPKLRRAVSTEITPRAKQAVPSLQRATSQGLLGKTGASRTQTVPPRSTSKTSLRDGSKTGSQREAFNVNGKRLSPDAPKGEPRHKRVELDAAASRKGVCRPPLATPNTGKGAKAVRGVAQSKLILVKKPKTALPKHPLPFAAKNMYYDERWQDKQERGFVHWLNFVLTPSDEYALATTKKKVDARSIAFDGPANRVAPRLAPTKEVLSFRAYAARRRLNHLRRASCRLFQSEEVVRVVCRIEVEVENRRLAVRTDRMIHADIGIKQRILDMLLSYNPLWLRIGLETVYGEILQLHSNSDVIGLSRFILTRLLSSPDIAAQYAHPTVPHLYQDGYADAVAQHTLKKFLLLVYFLDCAKRSRLITHDPCLFCKDSEVKSTKEVLVQFSRDYLSGEGDVTKHLAYLGYVVSHVQTPLDEFDYAVTNLCTDLRDGVRLGRIVMLLSGDWGMAPSLRAPAISRLQKIHNVEVVLKRLTDRGLDLSTKKGGMVNARDIVDGHREKTLAFLWKLIPHFQTVASLNEAELQEEVDMLERTLRVKLCMQRLLMHPHGHLTEGQARRDSGAPGVQMENPMLQLLLKWSRLVCLHYGVRVENFTVSFSDGRALCCLVHHYHPALFPLDKVRFQTTQSYQEAAEAAEEGMLDGEADLSEDFGPSPFGGEMDPDMFEKLLVNERENFKTLYEKVSELGGIPLMLKAADMSNTIPDERVVITYVSYMCARLLDLRQETRAARIIQLAWRRFRLRRSARERRRKISACITIQRAVRTYLARVQAEREQAAAVRIQAAWRGHLGRMRAAILRQGQMNQQLHEAATTLQTNIRCCLTRREFLQKKAAAITIQSWVRGHQAQQSFEMQRQACLIIQSYFRSYQKMVAARAQFISQKHSAAVLQRAFRKRQERVARQRNRAACVLQAAWRRVRCCRDFAEKKRAVVQLQSWWKMVQARRHFRRMKFSAITIQRQLRATRLGAQARAEFLQAKSSAITVQKIFRGHQQRSKYLTQRASAVLIQKNFRKYKCRVKFRALRLAATVVQQAVRAHQARNKARQEFLRTRNACIMIQTWYHWQKQRQAAKKEAAAVKIQSFLRSLSARRQLQALRLAAQRESAATKLQAFVRGSMAQRKYQKLLHSVLLLQTQTRGCQARQRCMEMREALNLLADYTQTQERFQVVVAELHQRWSAVVRLQAWWRGCCQRMAFLETRAAAVKIQAAVRGHSQRKHFLKMLKSAVIIQRQFRAARKVRAAVKVQSWWRMYKQKKHFQATRRSVVRLQAWARKLIAVNRYRQLQQAAVTLQCRYRAQRLARSVRLQYQLTLGAAVVFQSAWKMHVVRKCYLRLRGHVIKAQAHCRRYLAVKHYQEKRRAAVCIQQHYRATAIGRQTREQFQATKQAVVRLQAFVRGRQQRKSYLEARKSCIRIQAAVRGWLTLRGYQRQYVAMVYMQRKWRSKLACQRAQNEYQASRRAVVRLQAFVRGYQQRRHYLETRGSCVKIQAAVRGWLALRSYQHKYVAIVYMQRKWRSKLACRRAQEEYHRRRQAVIRLQALIRCCLQRRRYLIVREACIKIQSAVKMWRALQYFQAQKQAAVTLQRRWRAVRSGREVRDQCASMQKAVVKIQALTRGYIARRHLSQLHQAATTIQTTYRCWQVRQRFLQQRSAALTLQRQFRAFQLGRQQQKEYAAIRKASVIIQAHYRGHAARLLYHETRQSVVRLQAAVRGYQQRRRFQTLCTAAVICQRRYRAKCLGEVFRTAFLLIREATVMIQKHARGYIARQRYQEQRSAAKILQAHTRGWLCRRENLKRMQAACVLQKHVRAWLAGKTARESFLKTQKAAAVLQRAWRCHRQKTVDKRNHAALVIQIHFRRFTAQQRYHHHLTRILRLQALARGLICRREHKAKKLAALKIQTRWRETLAARACRRTFLLQLGGAVVIQAAFRGYRVRGYYLLAVKRVVFLQAVFRGYLQKRRYQKLRETVSLLQRRVRGNALAQRQRHSYLEMRSSAVCIQRAYRRYQERQHLKKVQAVTCLQSHVRRILVQREYMHKRAAAVTLQAAIRTHHARRKFLQKRSAIVTIQTQVRWYLMVRQLREKVHRRRKAAAIIQRSYRRHYAHKRWCRLVRLRESICRTQAAVRLQRERRQQRAEFLRQFAAVARKQLAVVRIQQWYRRLLLFRQAQERLHHIIKLQSWVRMFLQRRRFLRAQEEAQALQKRREAAACVIQAAVRRWRVRQAEKRREGLITKVQAVWRGRRLRRSLNNKKIAAARKRVHEANKAATEEKKLGNRTSSALDFLLHYKQLAYILDALMHLDVATRLSAVCCERLVEVNAVGVIFRLIQSCNRSLPHMELIKYSISILLNLAKYEKTTPAVYEVDNSVSTLVELMTIYREKGGAIFTKTCMLLAILGFDAERREAMCADKRFVEKLQSIHALALRKHRMQVARARQAARSSLNATLPSRLHGPRPVKVRPAWVLRRDSLHEIEDPMAALSFLLDTLHIGPKH</sequence>
<comment type="subcellular location">
    <subcellularLocation>
        <location evidence="2">Cytoplasm</location>
    </subcellularLocation>
    <subcellularLocation>
        <location evidence="1">Nucleus</location>
    </subcellularLocation>
</comment>
<dbReference type="Pfam" id="PF15780">
    <property type="entry name" value="ASH"/>
    <property type="match status" value="1"/>
</dbReference>
<organism evidence="14 15">
    <name type="scientific">Batillaria attramentaria</name>
    <dbReference type="NCBI Taxonomy" id="370345"/>
    <lineage>
        <taxon>Eukaryota</taxon>
        <taxon>Metazoa</taxon>
        <taxon>Spiralia</taxon>
        <taxon>Lophotrochozoa</taxon>
        <taxon>Mollusca</taxon>
        <taxon>Gastropoda</taxon>
        <taxon>Caenogastropoda</taxon>
        <taxon>Sorbeoconcha</taxon>
        <taxon>Cerithioidea</taxon>
        <taxon>Batillariidae</taxon>
        <taxon>Batillaria</taxon>
    </lineage>
</organism>
<keyword evidence="4" id="KW-0597">Phosphoprotein</keyword>
<feature type="region of interest" description="Disordered" evidence="12">
    <location>
        <begin position="303"/>
        <end position="326"/>
    </location>
</feature>
<feature type="compositionally biased region" description="Basic and acidic residues" evidence="12">
    <location>
        <begin position="806"/>
        <end position="821"/>
    </location>
</feature>
<evidence type="ECO:0000259" key="13">
    <source>
        <dbReference type="PROSITE" id="PS50021"/>
    </source>
</evidence>
<feature type="compositionally biased region" description="Low complexity" evidence="12">
    <location>
        <begin position="1226"/>
        <end position="1239"/>
    </location>
</feature>
<dbReference type="PROSITE" id="PS50021">
    <property type="entry name" value="CH"/>
    <property type="match status" value="2"/>
</dbReference>
<dbReference type="CDD" id="cd21223">
    <property type="entry name" value="CH_ASPM_rpt1"/>
    <property type="match status" value="1"/>
</dbReference>
<keyword evidence="8" id="KW-0112">Calmodulin-binding</keyword>
<evidence type="ECO:0000313" key="14">
    <source>
        <dbReference type="EMBL" id="KAK7504479.1"/>
    </source>
</evidence>
<feature type="compositionally biased region" description="Basic and acidic residues" evidence="12">
    <location>
        <begin position="719"/>
        <end position="734"/>
    </location>
</feature>
<gene>
    <name evidence="14" type="ORF">BaRGS_00004345</name>
</gene>
<feature type="region of interest" description="Disordered" evidence="12">
    <location>
        <begin position="779"/>
        <end position="856"/>
    </location>
</feature>
<dbReference type="GO" id="GO:0007051">
    <property type="term" value="P:spindle organization"/>
    <property type="evidence" value="ECO:0007669"/>
    <property type="project" value="UniProtKB-ARBA"/>
</dbReference>
<feature type="region of interest" description="Disordered" evidence="12">
    <location>
        <begin position="874"/>
        <end position="930"/>
    </location>
</feature>
<dbReference type="InterPro" id="IPR000048">
    <property type="entry name" value="IQ_motif_EF-hand-BS"/>
</dbReference>
<dbReference type="InterPro" id="IPR051185">
    <property type="entry name" value="ASPM"/>
</dbReference>